<dbReference type="PANTHER" id="PTHR46656">
    <property type="entry name" value="PUTATIVE-RELATED"/>
    <property type="match status" value="1"/>
</dbReference>
<dbReference type="SUPFAM" id="SSF53448">
    <property type="entry name" value="Nucleotide-diphospho-sugar transferases"/>
    <property type="match status" value="2"/>
</dbReference>
<dbReference type="GO" id="GO:0016740">
    <property type="term" value="F:transferase activity"/>
    <property type="evidence" value="ECO:0007669"/>
    <property type="project" value="UniProtKB-KW"/>
</dbReference>
<evidence type="ECO:0000313" key="4">
    <source>
        <dbReference type="Proteomes" id="UP000267418"/>
    </source>
</evidence>
<dbReference type="Pfam" id="PF13692">
    <property type="entry name" value="Glyco_trans_1_4"/>
    <property type="match status" value="1"/>
</dbReference>
<dbReference type="InterPro" id="IPR029044">
    <property type="entry name" value="Nucleotide-diphossugar_trans"/>
</dbReference>
<dbReference type="SUPFAM" id="SSF53756">
    <property type="entry name" value="UDP-Glycosyltransferase/glycogen phosphorylase"/>
    <property type="match status" value="1"/>
</dbReference>
<accession>A0A3S0J5S1</accession>
<dbReference type="Proteomes" id="UP000267418">
    <property type="component" value="Unassembled WGS sequence"/>
</dbReference>
<dbReference type="PANTHER" id="PTHR46656:SF3">
    <property type="entry name" value="PUTATIVE-RELATED"/>
    <property type="match status" value="1"/>
</dbReference>
<gene>
    <name evidence="3" type="ORF">EJP69_08400</name>
</gene>
<dbReference type="InterPro" id="IPR001173">
    <property type="entry name" value="Glyco_trans_2-like"/>
</dbReference>
<comment type="caution">
    <text evidence="3">The sequence shown here is derived from an EMBL/GenBank/DDBJ whole genome shotgun (WGS) entry which is preliminary data.</text>
</comment>
<keyword evidence="4" id="KW-1185">Reference proteome</keyword>
<evidence type="ECO:0000313" key="3">
    <source>
        <dbReference type="EMBL" id="RTQ34445.1"/>
    </source>
</evidence>
<dbReference type="CDD" id="cd03801">
    <property type="entry name" value="GT4_PimA-like"/>
    <property type="match status" value="1"/>
</dbReference>
<dbReference type="CDD" id="cd04186">
    <property type="entry name" value="GT_2_like_c"/>
    <property type="match status" value="1"/>
</dbReference>
<dbReference type="Gene3D" id="3.40.50.2000">
    <property type="entry name" value="Glycogen Phosphorylase B"/>
    <property type="match status" value="1"/>
</dbReference>
<proteinExistence type="predicted"/>
<dbReference type="Pfam" id="PF00535">
    <property type="entry name" value="Glycos_transf_2"/>
    <property type="match status" value="1"/>
</dbReference>
<name>A0A3S0J5S1_9BURK</name>
<evidence type="ECO:0000256" key="1">
    <source>
        <dbReference type="SAM" id="MobiDB-lite"/>
    </source>
</evidence>
<dbReference type="OrthoDB" id="9816564at2"/>
<dbReference type="EMBL" id="RXOE01000002">
    <property type="protein sequence ID" value="RTQ34445.1"/>
    <property type="molecule type" value="Genomic_DNA"/>
</dbReference>
<reference evidence="3 4" key="1">
    <citation type="submission" date="2018-12" db="EMBL/GenBank/DDBJ databases">
        <title>The genome of Variovorax gossypii DSM 100435.</title>
        <authorList>
            <person name="Gao J."/>
            <person name="Sun J."/>
        </authorList>
    </citation>
    <scope>NUCLEOTIDE SEQUENCE [LARGE SCALE GENOMIC DNA]</scope>
    <source>
        <strain evidence="3 4">DSM 100435</strain>
    </source>
</reference>
<sequence length="1341" mass="148477">MRTDDFSLLPTISPMNNNRSHEGRHVSDGEADMTKSAASEIASASAYEILLEAANQRAEAALDRERAMRASTSWRVTAPLRKAASVVSPQVRVNLRRIAKAAWWVMTPWRMPARLQAMRFRPQKEISLQGGSDAYGSWIATSERRSPQVSQDVAVQHVSFLLSAGTNAERLKQTLGSLLSQSVRHWSALVAVSDDAPADIQAALDSLSKDKRIVCVPVSDSSRVSGLSACLASASGDLIAVLDVGDILAVGALNELAQALRQAPHSDILYGDEDQLSKEGLRQAPYFKPGWSPDLLYAFNYFGRLTLLRRELVIRVGGIDPAMGAGAEWDLNLRASAQAGVIKRIPKVLCHRGSEGMSERPAPSSDAAADHRKVLQSHWARVGITADVETQSDGTQRAVWEVQAPPLVSIVIPTKDKVDLLKVCVEGLLQGTRYANKEIILVDTGSSEEATLAYYSELSACPEVSIVHFEKKFNYSAACNFGAGFARGDLLLFLNNDIEVVVADWLAEMVRFAQRPGVGVVGTQLRYPTGKLQHGGVGVGVTLCGLMYSADPSHAWGIFGSAGHPRNWMAVMGACQMVVREAFERVGGFDEAYAVAFSDVALCLQVWRAGYRTAYAPHARLIHHEGATRGFVNPTEDLQRFADDVRFLGIDEDPYLHPELDASQPIPSLRIGDARSPRESLLIDARALGSMLLPTLKLDLLVDRTSLEAAGMPREDVLWLPQATHGVIDIWSAARWCLDLLRTCPEIGRRFPTALSDGAGGQFAQWIAGDGGASLGLSASARAWVTQCLGGRIGARARQAYLFDEDIKDKLPHGLLSVGQYALFRWFMREGRYLAGLRLEEIWWLFHEALEQPAAELVRAYAFSPAWQALYPDGLTIFGRRAFAGWLAATYRVMDGWIDPACWPVDMSPARQIRSAYWARKDWRLLHPRAFDDQSHAAALIEWLSTPAAAQPPDVVEWCGALDVAQVTAELIEPGLNVIGHFAYPSGLRVSIEAMVDGLQRVGVGTSLRDLKTDRKDDPLHADFQGFEDFETTLIHVQPEPFFDKAYSRSDLLERSPRTYRIGYWYWEFDVIPDFWLPHLENADEVWTATEFIARGLRAKTSKPVHTLFPGVKLSPFERRSRSYFGLEATPYTFLFTFHMMSVMERKNPLGLIRAFAAAFRQDEPVQLVLKTSFGDRHLEQFQALENAAAKVRNVKIINEVYSPNDVLALMEACDVYVSLHRSEGLGLTMAEAMLMGKPVIATNFSGNVDFMDDSNSLLVPYELVKLGKPIPPYDAELEWAEPSTEHAARFMRRLYDDQAWGRDLGARAKASAEVNLSLEAAGRRFKARLEEIEAARRAAR</sequence>
<keyword evidence="3" id="KW-0808">Transferase</keyword>
<feature type="compositionally biased region" description="Basic and acidic residues" evidence="1">
    <location>
        <begin position="19"/>
        <end position="28"/>
    </location>
</feature>
<protein>
    <submittedName>
        <fullName evidence="3">Glycosyltransferase</fullName>
    </submittedName>
</protein>
<organism evidence="3 4">
    <name type="scientific">Variovorax gossypii</name>
    <dbReference type="NCBI Taxonomy" id="1679495"/>
    <lineage>
        <taxon>Bacteria</taxon>
        <taxon>Pseudomonadati</taxon>
        <taxon>Pseudomonadota</taxon>
        <taxon>Betaproteobacteria</taxon>
        <taxon>Burkholderiales</taxon>
        <taxon>Comamonadaceae</taxon>
        <taxon>Variovorax</taxon>
    </lineage>
</organism>
<feature type="domain" description="Glycosyltransferase 2-like" evidence="2">
    <location>
        <begin position="409"/>
        <end position="531"/>
    </location>
</feature>
<evidence type="ECO:0000259" key="2">
    <source>
        <dbReference type="Pfam" id="PF00535"/>
    </source>
</evidence>
<feature type="region of interest" description="Disordered" evidence="1">
    <location>
        <begin position="1"/>
        <end position="37"/>
    </location>
</feature>
<dbReference type="Gene3D" id="3.90.550.10">
    <property type="entry name" value="Spore Coat Polysaccharide Biosynthesis Protein SpsA, Chain A"/>
    <property type="match status" value="2"/>
</dbReference>